<dbReference type="AlphaFoldDB" id="A0A1X2I346"/>
<feature type="transmembrane region" description="Helical" evidence="1">
    <location>
        <begin position="255"/>
        <end position="282"/>
    </location>
</feature>
<dbReference type="OrthoDB" id="2280990at2759"/>
<keyword evidence="1" id="KW-1133">Transmembrane helix</keyword>
<accession>A0A1X2I346</accession>
<protein>
    <recommendedName>
        <fullName evidence="4">G-protein coupled receptors family 1 profile domain-containing protein</fullName>
    </recommendedName>
</protein>
<feature type="transmembrane region" description="Helical" evidence="1">
    <location>
        <begin position="172"/>
        <end position="191"/>
    </location>
</feature>
<comment type="caution">
    <text evidence="2">The sequence shown here is derived from an EMBL/GenBank/DDBJ whole genome shotgun (WGS) entry which is preliminary data.</text>
</comment>
<feature type="transmembrane region" description="Helical" evidence="1">
    <location>
        <begin position="130"/>
        <end position="152"/>
    </location>
</feature>
<feature type="transmembrane region" description="Helical" evidence="1">
    <location>
        <begin position="225"/>
        <end position="249"/>
    </location>
</feature>
<evidence type="ECO:0000313" key="3">
    <source>
        <dbReference type="Proteomes" id="UP000193560"/>
    </source>
</evidence>
<keyword evidence="1" id="KW-0812">Transmembrane</keyword>
<keyword evidence="1" id="KW-0472">Membrane</keyword>
<dbReference type="Proteomes" id="UP000193560">
    <property type="component" value="Unassembled WGS sequence"/>
</dbReference>
<sequence length="415" mass="46312">MNNSRFLVGSTFWRIFGLIWSSFVSIIGIFLLAWRIFIQKQRLFEIRHRLPRPKPIESMCLFGILFNIVRVVHAAVIIADVGRSPILRLFLFDQCWVFAFSAFTCYVFGVAQTLLNSNRVLYDAWLSSPITVDAICMIATILPFVFMNLGAIGSGYYASTNDINSAYVFLRVGYYCAMVYTFILGVLVIYAGRRLTGLISDPVLIHSNIRITNTKLQASSFKVKVTVICGSFCLWSMGIIACVYASIRITITTNYILAMLFSSFISFVGPGVTSIIMVALFLSPKAISSLAILNLADGDEPEQYPRFEFHLNGNSQQRRQHRPNGTAFYNDEDTVINNNLSVNHGEKRTIAISHTESYSPSSSSIKLVSLKSMFFKSSDVGQHSASPSVASSSNCGNFASWQHLNARTLISMEDI</sequence>
<feature type="transmembrane region" description="Helical" evidence="1">
    <location>
        <begin position="85"/>
        <end position="109"/>
    </location>
</feature>
<keyword evidence="3" id="KW-1185">Reference proteome</keyword>
<organism evidence="2 3">
    <name type="scientific">Absidia repens</name>
    <dbReference type="NCBI Taxonomy" id="90262"/>
    <lineage>
        <taxon>Eukaryota</taxon>
        <taxon>Fungi</taxon>
        <taxon>Fungi incertae sedis</taxon>
        <taxon>Mucoromycota</taxon>
        <taxon>Mucoromycotina</taxon>
        <taxon>Mucoromycetes</taxon>
        <taxon>Mucorales</taxon>
        <taxon>Cunninghamellaceae</taxon>
        <taxon>Absidia</taxon>
    </lineage>
</organism>
<dbReference type="STRING" id="90262.A0A1X2I346"/>
<evidence type="ECO:0000313" key="2">
    <source>
        <dbReference type="EMBL" id="ORZ08362.1"/>
    </source>
</evidence>
<dbReference type="EMBL" id="MCGE01000031">
    <property type="protein sequence ID" value="ORZ08362.1"/>
    <property type="molecule type" value="Genomic_DNA"/>
</dbReference>
<name>A0A1X2I346_9FUNG</name>
<proteinExistence type="predicted"/>
<feature type="transmembrane region" description="Helical" evidence="1">
    <location>
        <begin position="12"/>
        <end position="38"/>
    </location>
</feature>
<evidence type="ECO:0000256" key="1">
    <source>
        <dbReference type="SAM" id="Phobius"/>
    </source>
</evidence>
<gene>
    <name evidence="2" type="ORF">BCR42DRAFT_424979</name>
</gene>
<reference evidence="2 3" key="1">
    <citation type="submission" date="2016-07" db="EMBL/GenBank/DDBJ databases">
        <title>Pervasive Adenine N6-methylation of Active Genes in Fungi.</title>
        <authorList>
            <consortium name="DOE Joint Genome Institute"/>
            <person name="Mondo S.J."/>
            <person name="Dannebaum R.O."/>
            <person name="Kuo R.C."/>
            <person name="Labutti K."/>
            <person name="Haridas S."/>
            <person name="Kuo A."/>
            <person name="Salamov A."/>
            <person name="Ahrendt S.R."/>
            <person name="Lipzen A."/>
            <person name="Sullivan W."/>
            <person name="Andreopoulos W.B."/>
            <person name="Clum A."/>
            <person name="Lindquist E."/>
            <person name="Daum C."/>
            <person name="Ramamoorthy G.K."/>
            <person name="Gryganskyi A."/>
            <person name="Culley D."/>
            <person name="Magnuson J.K."/>
            <person name="James T.Y."/>
            <person name="O'Malley M.A."/>
            <person name="Stajich J.E."/>
            <person name="Spatafora J.W."/>
            <person name="Visel A."/>
            <person name="Grigoriev I.V."/>
        </authorList>
    </citation>
    <scope>NUCLEOTIDE SEQUENCE [LARGE SCALE GENOMIC DNA]</scope>
    <source>
        <strain evidence="2 3">NRRL 1336</strain>
    </source>
</reference>
<evidence type="ECO:0008006" key="4">
    <source>
        <dbReference type="Google" id="ProtNLM"/>
    </source>
</evidence>